<evidence type="ECO:0000313" key="12">
    <source>
        <dbReference type="Ensembl" id="ENSVURP00010010859.1"/>
    </source>
</evidence>
<proteinExistence type="predicted"/>
<evidence type="ECO:0000256" key="10">
    <source>
        <dbReference type="SAM" id="Phobius"/>
    </source>
</evidence>
<keyword evidence="5 10" id="KW-1133">Transmembrane helix</keyword>
<protein>
    <submittedName>
        <fullName evidence="12">CD101 molecule</fullName>
    </submittedName>
</protein>
<feature type="domain" description="Ig-like" evidence="11">
    <location>
        <begin position="439"/>
        <end position="563"/>
    </location>
</feature>
<dbReference type="FunFam" id="2.60.40.10:FF:001961">
    <property type="entry name" value="CD101 molecule"/>
    <property type="match status" value="1"/>
</dbReference>
<dbReference type="InterPro" id="IPR051102">
    <property type="entry name" value="IgSF_V-set/TM_domain"/>
</dbReference>
<dbReference type="AlphaFoldDB" id="A0A4X2KG12"/>
<keyword evidence="7" id="KW-1015">Disulfide bond</keyword>
<keyword evidence="8" id="KW-0393">Immunoglobulin domain</keyword>
<dbReference type="GeneTree" id="ENSGT00940000161722"/>
<keyword evidence="3" id="KW-0732">Signal</keyword>
<dbReference type="SUPFAM" id="SSF48726">
    <property type="entry name" value="Immunoglobulin"/>
    <property type="match status" value="7"/>
</dbReference>
<keyword evidence="4" id="KW-0677">Repeat</keyword>
<reference evidence="12" key="3">
    <citation type="submission" date="2025-09" db="UniProtKB">
        <authorList>
            <consortium name="Ensembl"/>
        </authorList>
    </citation>
    <scope>IDENTIFICATION</scope>
</reference>
<dbReference type="PANTHER" id="PTHR12207:SF25">
    <property type="entry name" value="IMMUNOGLOBULIN SUPERFAMILY MEMBER 2"/>
    <property type="match status" value="1"/>
</dbReference>
<dbReference type="GO" id="GO:0002763">
    <property type="term" value="P:positive regulation of myeloid leukocyte differentiation"/>
    <property type="evidence" value="ECO:0007669"/>
    <property type="project" value="Ensembl"/>
</dbReference>
<dbReference type="GO" id="GO:0016020">
    <property type="term" value="C:membrane"/>
    <property type="evidence" value="ECO:0007669"/>
    <property type="project" value="UniProtKB-SubCell"/>
</dbReference>
<dbReference type="InterPro" id="IPR013151">
    <property type="entry name" value="Immunoglobulin_dom"/>
</dbReference>
<reference evidence="12" key="2">
    <citation type="submission" date="2025-08" db="UniProtKB">
        <authorList>
            <consortium name="Ensembl"/>
        </authorList>
    </citation>
    <scope>IDENTIFICATION</scope>
</reference>
<accession>A0A4X2KG12</accession>
<feature type="domain" description="Ig-like" evidence="11">
    <location>
        <begin position="585"/>
        <end position="682"/>
    </location>
</feature>
<dbReference type="InterPro" id="IPR013783">
    <property type="entry name" value="Ig-like_fold"/>
</dbReference>
<keyword evidence="13" id="KW-1185">Reference proteome</keyword>
<comment type="subcellular location">
    <subcellularLocation>
        <location evidence="1">Membrane</location>
        <topology evidence="1">Single-pass type I membrane protein</topology>
    </subcellularLocation>
</comment>
<evidence type="ECO:0000256" key="2">
    <source>
        <dbReference type="ARBA" id="ARBA00022692"/>
    </source>
</evidence>
<evidence type="ECO:0000256" key="3">
    <source>
        <dbReference type="ARBA" id="ARBA00022729"/>
    </source>
</evidence>
<feature type="region of interest" description="Disordered" evidence="9">
    <location>
        <begin position="1038"/>
        <end position="1061"/>
    </location>
</feature>
<feature type="domain" description="Ig-like" evidence="11">
    <location>
        <begin position="175"/>
        <end position="281"/>
    </location>
</feature>
<evidence type="ECO:0000256" key="7">
    <source>
        <dbReference type="ARBA" id="ARBA00023157"/>
    </source>
</evidence>
<dbReference type="PROSITE" id="PS50835">
    <property type="entry name" value="IG_LIKE"/>
    <property type="match status" value="7"/>
</dbReference>
<feature type="domain" description="Ig-like" evidence="11">
    <location>
        <begin position="840"/>
        <end position="957"/>
    </location>
</feature>
<dbReference type="FunFam" id="2.60.40.10:FF:000191">
    <property type="entry name" value="Immunoglobulin superfamily member 3"/>
    <property type="match status" value="1"/>
</dbReference>
<feature type="transmembrane region" description="Helical" evidence="10">
    <location>
        <begin position="986"/>
        <end position="1009"/>
    </location>
</feature>
<evidence type="ECO:0000256" key="6">
    <source>
        <dbReference type="ARBA" id="ARBA00023136"/>
    </source>
</evidence>
<dbReference type="PANTHER" id="PTHR12207">
    <property type="entry name" value="V-SET AND TRANSMEMBRANE DOMAIN-CONTAINING PROTEIN"/>
    <property type="match status" value="1"/>
</dbReference>
<gene>
    <name evidence="12" type="primary">CD101</name>
</gene>
<dbReference type="Pfam" id="PF00047">
    <property type="entry name" value="ig"/>
    <property type="match status" value="1"/>
</dbReference>
<dbReference type="Ensembl" id="ENSVURT00010012333.1">
    <property type="protein sequence ID" value="ENSVURP00010010859.1"/>
    <property type="gene ID" value="ENSVURG00010008389.1"/>
</dbReference>
<evidence type="ECO:0000256" key="4">
    <source>
        <dbReference type="ARBA" id="ARBA00022737"/>
    </source>
</evidence>
<evidence type="ECO:0000256" key="1">
    <source>
        <dbReference type="ARBA" id="ARBA00004479"/>
    </source>
</evidence>
<dbReference type="InterPro" id="IPR036179">
    <property type="entry name" value="Ig-like_dom_sf"/>
</dbReference>
<evidence type="ECO:0000256" key="8">
    <source>
        <dbReference type="ARBA" id="ARBA00023319"/>
    </source>
</evidence>
<feature type="domain" description="Ig-like" evidence="11">
    <location>
        <begin position="35"/>
        <end position="172"/>
    </location>
</feature>
<evidence type="ECO:0000313" key="13">
    <source>
        <dbReference type="Proteomes" id="UP000314987"/>
    </source>
</evidence>
<evidence type="ECO:0000256" key="9">
    <source>
        <dbReference type="SAM" id="MobiDB-lite"/>
    </source>
</evidence>
<dbReference type="SMART" id="SM00406">
    <property type="entry name" value="IGv"/>
    <property type="match status" value="5"/>
</dbReference>
<dbReference type="CDD" id="cd00099">
    <property type="entry name" value="IgV"/>
    <property type="match status" value="1"/>
</dbReference>
<keyword evidence="2 10" id="KW-0812">Transmembrane</keyword>
<organism evidence="12 13">
    <name type="scientific">Vombatus ursinus</name>
    <name type="common">Common wombat</name>
    <dbReference type="NCBI Taxonomy" id="29139"/>
    <lineage>
        <taxon>Eukaryota</taxon>
        <taxon>Metazoa</taxon>
        <taxon>Chordata</taxon>
        <taxon>Craniata</taxon>
        <taxon>Vertebrata</taxon>
        <taxon>Euteleostomi</taxon>
        <taxon>Mammalia</taxon>
        <taxon>Metatheria</taxon>
        <taxon>Diprotodontia</taxon>
        <taxon>Vombatidae</taxon>
        <taxon>Vombatus</taxon>
    </lineage>
</organism>
<dbReference type="OMA" id="SKWVNQA"/>
<keyword evidence="6 10" id="KW-0472">Membrane</keyword>
<dbReference type="Proteomes" id="UP000314987">
    <property type="component" value="Unassembled WGS sequence"/>
</dbReference>
<dbReference type="Pfam" id="PF07686">
    <property type="entry name" value="V-set"/>
    <property type="match status" value="4"/>
</dbReference>
<dbReference type="Gene3D" id="2.60.40.10">
    <property type="entry name" value="Immunoglobulins"/>
    <property type="match status" value="7"/>
</dbReference>
<dbReference type="FunFam" id="2.60.40.10:FF:000491">
    <property type="entry name" value="Immunoglobulin superfamily, member 3"/>
    <property type="match status" value="1"/>
</dbReference>
<evidence type="ECO:0000256" key="5">
    <source>
        <dbReference type="ARBA" id="ARBA00022989"/>
    </source>
</evidence>
<dbReference type="InterPro" id="IPR007110">
    <property type="entry name" value="Ig-like_dom"/>
</dbReference>
<dbReference type="STRING" id="29139.ENSVURP00010010859"/>
<feature type="domain" description="Ig-like" evidence="11">
    <location>
        <begin position="309"/>
        <end position="421"/>
    </location>
</feature>
<reference evidence="13" key="1">
    <citation type="submission" date="2018-12" db="EMBL/GenBank/DDBJ databases">
        <authorList>
            <person name="Yazar S."/>
        </authorList>
    </citation>
    <scope>NUCLEOTIDE SEQUENCE [LARGE SCALE GENOMIC DNA]</scope>
</reference>
<dbReference type="InterPro" id="IPR013106">
    <property type="entry name" value="Ig_V-set"/>
</dbReference>
<name>A0A4X2KG12_VOMUR</name>
<dbReference type="InterPro" id="IPR003599">
    <property type="entry name" value="Ig_sub"/>
</dbReference>
<feature type="compositionally biased region" description="Acidic residues" evidence="9">
    <location>
        <begin position="1051"/>
        <end position="1061"/>
    </location>
</feature>
<sequence length="1061" mass="120053">MAVKKALCLSPSAFQITSLHQEKAMSLPLPMGPVPVVTTYVLLFLTELSTGQRRVTVQKGPLYRAEGYPVSIACNVTGHQGPTEQTFQWSIYKPDQPEREIQIISTKDTDFTYAFYILRVQRGDIYVERIQGNSVLLHISKLQTQDAGEYECYTPNTDGKYLGSYSDKVNLTVIPDTLSVTMSPQTLNREEGESLTLTCEVSKATTQHTHLSVSWYRLQERGNQATKIISLSKDFILIPGSSYTERFSAGDVRLDKIGNTAFRLSIGRLQPVDQGQLFCEAVEWIQDPDETWTFITRKQTDKAILIVQPEVRDFQVNISVESSFAIGQPLQLICSVVSKSSQNRRLQVVWYLNATDIGSIDASGVLGLKKDYEERANLGQLQVSKISPKAFTFTISSLGLQDEGTYRCEVAEEESSHKDFPGPPQRKQFADINIHLRKPTAKNMELSTENGKRSLWEGEALIFRCKLNGAEHPLSVVWWHIPVDLQQPELVGSLEKDGTVHLGPSYKDRSNYGCIRLEKDNVATFRLEIFNTLMTDGGTYECKVTEFQNKDGGLSWAQKTSVTVNSLNSGLRVNLQSRHPKVRVSDSFALFCIIHSDYSALKVPITVTWQFQPRGALDHQQLVTVAQDGTVEWGHSQEQMQKRMKVSQSSSGSQLLIYDATEENAGIYQCKVEAYQRQTQYTYGPARRAAMVISHPLGIDVILPESQLMVKSDSQVQEISINMETEIECSILSQTEGKTQISVTWYYLPFSHKASWLTILRTDQDDIVKYGDDFQTAKKKQKFHSEKVSKDLFQLHIQNVDNSDQGTYHCTVEEWLWSTSGSWHKLGEKESGKTELKLKPIGNKLNVRKINHTKNSLEHGDVTINCSLESPSPSTSLFSVVWFRMQERSRVVVLVEMQHDGVLKYGKEEHEGKLHCYRSSTGDFVLKLRSVEMVDNGMYWCKVEEWQLHGSPSNWVSQASDESGHTLLRVLHSEPTFSSRICSSSLLLYFLVIYPFIVFIPLLIFTCCLHRKAKKVSLQSSKARKGEALWVSLKGAEGNNLNYNDYKSDEKPEDEEENEIN</sequence>
<dbReference type="SMART" id="SM00409">
    <property type="entry name" value="IG"/>
    <property type="match status" value="7"/>
</dbReference>
<feature type="domain" description="Ig-like" evidence="11">
    <location>
        <begin position="704"/>
        <end position="813"/>
    </location>
</feature>
<evidence type="ECO:0000259" key="11">
    <source>
        <dbReference type="PROSITE" id="PS50835"/>
    </source>
</evidence>